<accession>A0AAJ3ZJZ5</accession>
<dbReference type="PANTHER" id="PTHR22916:SF3">
    <property type="entry name" value="UDP-GLCNAC:BETAGAL BETA-1,3-N-ACETYLGLUCOSAMINYLTRANSFERASE-LIKE PROTEIN 1"/>
    <property type="match status" value="1"/>
</dbReference>
<evidence type="ECO:0000313" key="2">
    <source>
        <dbReference type="EMBL" id="QCV57109.1"/>
    </source>
</evidence>
<dbReference type="RefSeq" id="WP_138424970.1">
    <property type="nucleotide sequence ID" value="NZ_CP054509.1"/>
</dbReference>
<reference evidence="2 3" key="2">
    <citation type="submission" date="2019-05" db="EMBL/GenBank/DDBJ databases">
        <authorList>
            <person name="Ravantti J.J."/>
        </authorList>
    </citation>
    <scope>NUCLEOTIDE SEQUENCE [LARGE SCALE GENOMIC DNA]</scope>
    <source>
        <strain evidence="2 3">B185</strain>
    </source>
</reference>
<dbReference type="Proteomes" id="UP000304840">
    <property type="component" value="Chromosome"/>
</dbReference>
<dbReference type="Gene3D" id="3.40.50.2000">
    <property type="entry name" value="Glycogen Phosphorylase B"/>
    <property type="match status" value="1"/>
</dbReference>
<organism evidence="2 3">
    <name type="scientific">Flavobacterium columnare</name>
    <dbReference type="NCBI Taxonomy" id="996"/>
    <lineage>
        <taxon>Bacteria</taxon>
        <taxon>Pseudomonadati</taxon>
        <taxon>Bacteroidota</taxon>
        <taxon>Flavobacteriia</taxon>
        <taxon>Flavobacteriales</taxon>
        <taxon>Flavobacteriaceae</taxon>
        <taxon>Flavobacterium</taxon>
    </lineage>
</organism>
<evidence type="ECO:0000259" key="1">
    <source>
        <dbReference type="Pfam" id="PF00535"/>
    </source>
</evidence>
<dbReference type="InterPro" id="IPR029044">
    <property type="entry name" value="Nucleotide-diphossugar_trans"/>
</dbReference>
<dbReference type="GO" id="GO:0016758">
    <property type="term" value="F:hexosyltransferase activity"/>
    <property type="evidence" value="ECO:0007669"/>
    <property type="project" value="UniProtKB-ARBA"/>
</dbReference>
<dbReference type="AlphaFoldDB" id="A0AAJ3ZJZ5"/>
<name>A0AAJ3ZJZ5_9FLAO</name>
<dbReference type="PANTHER" id="PTHR22916">
    <property type="entry name" value="GLYCOSYLTRANSFERASE"/>
    <property type="match status" value="1"/>
</dbReference>
<dbReference type="SUPFAM" id="SSF53756">
    <property type="entry name" value="UDP-Glycosyltransferase/glycogen phosphorylase"/>
    <property type="match status" value="1"/>
</dbReference>
<dbReference type="InterPro" id="IPR001173">
    <property type="entry name" value="Glyco_trans_2-like"/>
</dbReference>
<proteinExistence type="predicted"/>
<dbReference type="Pfam" id="PF00535">
    <property type="entry name" value="Glycos_transf_2"/>
    <property type="match status" value="1"/>
</dbReference>
<dbReference type="EMBL" id="CP010992">
    <property type="protein sequence ID" value="QCV57109.1"/>
    <property type="molecule type" value="Genomic_DNA"/>
</dbReference>
<dbReference type="SUPFAM" id="SSF53448">
    <property type="entry name" value="Nucleotide-diphospho-sugar transferases"/>
    <property type="match status" value="1"/>
</dbReference>
<gene>
    <name evidence="2" type="ORF">UN65_14715</name>
</gene>
<evidence type="ECO:0000313" key="3">
    <source>
        <dbReference type="Proteomes" id="UP000304840"/>
    </source>
</evidence>
<feature type="domain" description="Glycosyltransferase 2-like" evidence="1">
    <location>
        <begin position="20"/>
        <end position="147"/>
    </location>
</feature>
<sequence>MNYNQKYNFIKTYKKMIKVSVCMITYNHEKYIKQAIESILMQKTNFDFELIISNDNSNDTTHKIILDLLEEHIDSKKIKYLHNKKNLGMMPNFIQAIQNCKGEYIALCEGDDYWTDPEKLQKQVDFLDTNKNFAICFHPVNIVYQNEIIEDNITKKVRNHTSIYDLASGNYIHTCSVLYRNNLYNSFPKYFYSTPVGDYFLHLLNAQYGDIYRLEETMGNYRVHDTSYWSSKKQNEREAIWIEFLKNIKPSFPKKIQKIIDKQIKTHQPKKVSWFKKTRRAFKDFFFQKIQLLNFRKKYDLIIADDILPSTLSPWRNLEYNELIKNFDNSIIYTDTSTYVSYSQDKTFNENLNSLEKLYPFVKNKIKKLKRTSNMNCNLFYTIFYNNINKHFDFLEANKIPFAFTLYPGGGFVINNEEIDERLKKIFSSKFFKGVIVNQYITKEYLLKKRLVDPEKIKLIFGVPISIEKTSTKIEKPTEKINILFFANKYTKNGEDKGFDDFQLIAKELISKSTNYNFIVIGNFNYNDLKINDLQNHFDFKGILDEKLFNEELKKTHIIISPNMPFKIAKGSFDGFPLATCISASIYENVLILTDYFNEAEKINLIDGIDFIKFDSDINKVVNEIEALKIDPQKMNTIAINGKNKLLNLYNYNNQITPRINFIKNILN</sequence>
<protein>
    <submittedName>
        <fullName evidence="2">Glycosyltransferase</fullName>
    </submittedName>
</protein>
<dbReference type="Gene3D" id="3.90.550.10">
    <property type="entry name" value="Spore Coat Polysaccharide Biosynthesis Protein SpsA, Chain A"/>
    <property type="match status" value="1"/>
</dbReference>
<reference evidence="3" key="1">
    <citation type="submission" date="2016-03" db="EMBL/GenBank/DDBJ databases">
        <title>Flavobacterium columnare strain B185, complete genome.</title>
        <authorList>
            <person name="Sundberg L.-R."/>
            <person name="Papponen P."/>
            <person name="Laanto E."/>
        </authorList>
    </citation>
    <scope>NUCLEOTIDE SEQUENCE [LARGE SCALE GENOMIC DNA]</scope>
    <source>
        <strain evidence="3">B185</strain>
    </source>
</reference>